<evidence type="ECO:0000256" key="1">
    <source>
        <dbReference type="SAM" id="MobiDB-lite"/>
    </source>
</evidence>
<accession>A0ABS8WRH9</accession>
<evidence type="ECO:0000313" key="2">
    <source>
        <dbReference type="EMBL" id="MCE3214726.1"/>
    </source>
</evidence>
<feature type="compositionally biased region" description="Basic and acidic residues" evidence="1">
    <location>
        <begin position="37"/>
        <end position="50"/>
    </location>
</feature>
<evidence type="ECO:0000313" key="3">
    <source>
        <dbReference type="Proteomes" id="UP000823775"/>
    </source>
</evidence>
<dbReference type="Proteomes" id="UP000823775">
    <property type="component" value="Unassembled WGS sequence"/>
</dbReference>
<name>A0ABS8WRH9_DATST</name>
<reference evidence="2 3" key="1">
    <citation type="journal article" date="2021" name="BMC Genomics">
        <title>Datura genome reveals duplications of psychoactive alkaloid biosynthetic genes and high mutation rate following tissue culture.</title>
        <authorList>
            <person name="Rajewski A."/>
            <person name="Carter-House D."/>
            <person name="Stajich J."/>
            <person name="Litt A."/>
        </authorList>
    </citation>
    <scope>NUCLEOTIDE SEQUENCE [LARGE SCALE GENOMIC DNA]</scope>
    <source>
        <strain evidence="2">AR-01</strain>
    </source>
</reference>
<feature type="region of interest" description="Disordered" evidence="1">
    <location>
        <begin position="37"/>
        <end position="57"/>
    </location>
</feature>
<organism evidence="2 3">
    <name type="scientific">Datura stramonium</name>
    <name type="common">Jimsonweed</name>
    <name type="synonym">Common thornapple</name>
    <dbReference type="NCBI Taxonomy" id="4076"/>
    <lineage>
        <taxon>Eukaryota</taxon>
        <taxon>Viridiplantae</taxon>
        <taxon>Streptophyta</taxon>
        <taxon>Embryophyta</taxon>
        <taxon>Tracheophyta</taxon>
        <taxon>Spermatophyta</taxon>
        <taxon>Magnoliopsida</taxon>
        <taxon>eudicotyledons</taxon>
        <taxon>Gunneridae</taxon>
        <taxon>Pentapetalae</taxon>
        <taxon>asterids</taxon>
        <taxon>lamiids</taxon>
        <taxon>Solanales</taxon>
        <taxon>Solanaceae</taxon>
        <taxon>Solanoideae</taxon>
        <taxon>Datureae</taxon>
        <taxon>Datura</taxon>
    </lineage>
</organism>
<proteinExistence type="predicted"/>
<keyword evidence="3" id="KW-1185">Reference proteome</keyword>
<gene>
    <name evidence="2" type="ORF">HAX54_053142</name>
</gene>
<feature type="non-terminal residue" evidence="2">
    <location>
        <position position="57"/>
    </location>
</feature>
<sequence length="57" mass="6325">MGLCVDESVKGRGVSLNGDMEVGDDLQVVSFASKIRRDVGRSETRDDNKSPSKRIWK</sequence>
<protein>
    <submittedName>
        <fullName evidence="2">Uncharacterized protein</fullName>
    </submittedName>
</protein>
<dbReference type="EMBL" id="JACEIK010009817">
    <property type="protein sequence ID" value="MCE3214726.1"/>
    <property type="molecule type" value="Genomic_DNA"/>
</dbReference>
<comment type="caution">
    <text evidence="2">The sequence shown here is derived from an EMBL/GenBank/DDBJ whole genome shotgun (WGS) entry which is preliminary data.</text>
</comment>